<sequence>MGSSPPIIEARGVSKHFAGVAALEDVSLQVGAGEVVCLLGDNGAGKSTLIKLLSGVHEPSRGQLLVDGVPVRFREPRDARSAGISTVHQYGGTVPLMSIARNFFLGAELTKGSGPFRRLDLDRMNAIALSEICSLGVRRVTDAARPIGTLSGGQRQAVAICRATYFGARLLILDEPTSALGVREATTVLRLIAEVRARGVGVILITHNAHHALSIGDRFSVLSHGRIAASFDRGERSASDVVNLMAGGVELASLEQAPEPFPRTASA</sequence>
<keyword evidence="6" id="KW-1185">Reference proteome</keyword>
<evidence type="ECO:0000256" key="3">
    <source>
        <dbReference type="ARBA" id="ARBA00022840"/>
    </source>
</evidence>
<dbReference type="SMART" id="SM00382">
    <property type="entry name" value="AAA"/>
    <property type="match status" value="1"/>
</dbReference>
<dbReference type="InterPro" id="IPR003593">
    <property type="entry name" value="AAA+_ATPase"/>
</dbReference>
<proteinExistence type="inferred from homology"/>
<dbReference type="OrthoDB" id="9805029at2"/>
<dbReference type="GO" id="GO:0016887">
    <property type="term" value="F:ATP hydrolysis activity"/>
    <property type="evidence" value="ECO:0007669"/>
    <property type="project" value="InterPro"/>
</dbReference>
<dbReference type="InterPro" id="IPR050107">
    <property type="entry name" value="ABC_carbohydrate_import_ATPase"/>
</dbReference>
<evidence type="ECO:0000256" key="1">
    <source>
        <dbReference type="ARBA" id="ARBA00005417"/>
    </source>
</evidence>
<dbReference type="PANTHER" id="PTHR43790:SF8">
    <property type="entry name" value="SUGAR ABC TRANSPORTER ATP-BINDING PROTEIN"/>
    <property type="match status" value="1"/>
</dbReference>
<keyword evidence="3 5" id="KW-0067">ATP-binding</keyword>
<evidence type="ECO:0000256" key="2">
    <source>
        <dbReference type="ARBA" id="ARBA00022741"/>
    </source>
</evidence>
<evidence type="ECO:0000259" key="4">
    <source>
        <dbReference type="PROSITE" id="PS50893"/>
    </source>
</evidence>
<dbReference type="InterPro" id="IPR017871">
    <property type="entry name" value="ABC_transporter-like_CS"/>
</dbReference>
<comment type="caution">
    <text evidence="5">The sequence shown here is derived from an EMBL/GenBank/DDBJ whole genome shotgun (WGS) entry which is preliminary data.</text>
</comment>
<dbReference type="Gene3D" id="3.40.50.300">
    <property type="entry name" value="P-loop containing nucleotide triphosphate hydrolases"/>
    <property type="match status" value="1"/>
</dbReference>
<comment type="similarity">
    <text evidence="1">Belongs to the ABC transporter superfamily.</text>
</comment>
<reference evidence="5 6" key="1">
    <citation type="submission" date="2018-09" db="EMBL/GenBank/DDBJ databases">
        <authorList>
            <person name="Grouzdev D.S."/>
            <person name="Krutkina M.S."/>
        </authorList>
    </citation>
    <scope>NUCLEOTIDE SEQUENCE [LARGE SCALE GENOMIC DNA]</scope>
    <source>
        <strain evidence="5 6">RmlP001</strain>
    </source>
</reference>
<keyword evidence="2" id="KW-0547">Nucleotide-binding</keyword>
<accession>A0A4Q2R9Z5</accession>
<evidence type="ECO:0000313" key="5">
    <source>
        <dbReference type="EMBL" id="RYB02354.1"/>
    </source>
</evidence>
<dbReference type="EMBL" id="QYBC01000021">
    <property type="protein sequence ID" value="RYB02354.1"/>
    <property type="molecule type" value="Genomic_DNA"/>
</dbReference>
<dbReference type="InterPro" id="IPR003439">
    <property type="entry name" value="ABC_transporter-like_ATP-bd"/>
</dbReference>
<dbReference type="Pfam" id="PF00005">
    <property type="entry name" value="ABC_tran"/>
    <property type="match status" value="1"/>
</dbReference>
<dbReference type="AlphaFoldDB" id="A0A4Q2R9Z5"/>
<gene>
    <name evidence="5" type="ORF">D3272_21760</name>
</gene>
<feature type="domain" description="ABC transporter" evidence="4">
    <location>
        <begin position="8"/>
        <end position="249"/>
    </location>
</feature>
<dbReference type="PROSITE" id="PS00211">
    <property type="entry name" value="ABC_TRANSPORTER_1"/>
    <property type="match status" value="1"/>
</dbReference>
<dbReference type="Proteomes" id="UP000289411">
    <property type="component" value="Unassembled WGS sequence"/>
</dbReference>
<reference evidence="5 6" key="2">
    <citation type="submission" date="2019-02" db="EMBL/GenBank/DDBJ databases">
        <title>'Lichenibacterium ramalinii' gen. nov. sp. nov., 'Lichenibacterium minor' gen. nov. sp. nov.</title>
        <authorList>
            <person name="Pankratov T."/>
        </authorList>
    </citation>
    <scope>NUCLEOTIDE SEQUENCE [LARGE SCALE GENOMIC DNA]</scope>
    <source>
        <strain evidence="5 6">RmlP001</strain>
    </source>
</reference>
<dbReference type="InterPro" id="IPR027417">
    <property type="entry name" value="P-loop_NTPase"/>
</dbReference>
<organism evidence="5 6">
    <name type="scientific">Lichenibacterium ramalinae</name>
    <dbReference type="NCBI Taxonomy" id="2316527"/>
    <lineage>
        <taxon>Bacteria</taxon>
        <taxon>Pseudomonadati</taxon>
        <taxon>Pseudomonadota</taxon>
        <taxon>Alphaproteobacteria</taxon>
        <taxon>Hyphomicrobiales</taxon>
        <taxon>Lichenihabitantaceae</taxon>
        <taxon>Lichenibacterium</taxon>
    </lineage>
</organism>
<dbReference type="CDD" id="cd03216">
    <property type="entry name" value="ABC_Carb_Monos_I"/>
    <property type="match status" value="1"/>
</dbReference>
<dbReference type="PANTHER" id="PTHR43790">
    <property type="entry name" value="CARBOHYDRATE TRANSPORT ATP-BINDING PROTEIN MG119-RELATED"/>
    <property type="match status" value="1"/>
</dbReference>
<dbReference type="SUPFAM" id="SSF52540">
    <property type="entry name" value="P-loop containing nucleoside triphosphate hydrolases"/>
    <property type="match status" value="1"/>
</dbReference>
<evidence type="ECO:0000313" key="6">
    <source>
        <dbReference type="Proteomes" id="UP000289411"/>
    </source>
</evidence>
<protein>
    <submittedName>
        <fullName evidence="5">Sugar ABC transporter ATP-binding protein</fullName>
    </submittedName>
</protein>
<dbReference type="PROSITE" id="PS50893">
    <property type="entry name" value="ABC_TRANSPORTER_2"/>
    <property type="match status" value="1"/>
</dbReference>
<dbReference type="GO" id="GO:0005524">
    <property type="term" value="F:ATP binding"/>
    <property type="evidence" value="ECO:0007669"/>
    <property type="project" value="UniProtKB-KW"/>
</dbReference>
<name>A0A4Q2R9Z5_9HYPH</name>